<keyword evidence="1" id="KW-0812">Transmembrane</keyword>
<protein>
    <submittedName>
        <fullName evidence="2">Uncharacterized protein</fullName>
    </submittedName>
</protein>
<keyword evidence="1" id="KW-1133">Transmembrane helix</keyword>
<sequence>MKGMTMQEKPTRLLVYELAISKFVILAPGPLVDGPFNPTHDPYTYSAVGSWACCSLLVTLRCDRPRRHVMHSYDT</sequence>
<gene>
    <name evidence="2" type="ORF">VFPPC_16334</name>
</gene>
<dbReference type="EMBL" id="LSBJ02000005">
    <property type="protein sequence ID" value="OAQ65332.1"/>
    <property type="molecule type" value="Genomic_DNA"/>
</dbReference>
<dbReference type="RefSeq" id="XP_018142646.1">
    <property type="nucleotide sequence ID" value="XM_018294087.1"/>
</dbReference>
<keyword evidence="3" id="KW-1185">Reference proteome</keyword>
<reference evidence="2 3" key="1">
    <citation type="journal article" date="2016" name="PLoS Pathog.">
        <title>Biosynthesis of antibiotic leucinostatins in bio-control fungus Purpureocillium lilacinum and their inhibition on phytophthora revealed by genome mining.</title>
        <authorList>
            <person name="Wang G."/>
            <person name="Liu Z."/>
            <person name="Lin R."/>
            <person name="Li E."/>
            <person name="Mao Z."/>
            <person name="Ling J."/>
            <person name="Yang Y."/>
            <person name="Yin W.B."/>
            <person name="Xie B."/>
        </authorList>
    </citation>
    <scope>NUCLEOTIDE SEQUENCE [LARGE SCALE GENOMIC DNA]</scope>
    <source>
        <strain evidence="2">170</strain>
    </source>
</reference>
<proteinExistence type="predicted"/>
<evidence type="ECO:0000313" key="3">
    <source>
        <dbReference type="Proteomes" id="UP000078397"/>
    </source>
</evidence>
<dbReference type="Proteomes" id="UP000078397">
    <property type="component" value="Unassembled WGS sequence"/>
</dbReference>
<name>A0A179FIH5_METCM</name>
<dbReference type="AlphaFoldDB" id="A0A179FIH5"/>
<accession>A0A179FIH5</accession>
<evidence type="ECO:0000256" key="1">
    <source>
        <dbReference type="SAM" id="Phobius"/>
    </source>
</evidence>
<organism evidence="2 3">
    <name type="scientific">Pochonia chlamydosporia 170</name>
    <dbReference type="NCBI Taxonomy" id="1380566"/>
    <lineage>
        <taxon>Eukaryota</taxon>
        <taxon>Fungi</taxon>
        <taxon>Dikarya</taxon>
        <taxon>Ascomycota</taxon>
        <taxon>Pezizomycotina</taxon>
        <taxon>Sordariomycetes</taxon>
        <taxon>Hypocreomycetidae</taxon>
        <taxon>Hypocreales</taxon>
        <taxon>Clavicipitaceae</taxon>
        <taxon>Pochonia</taxon>
    </lineage>
</organism>
<comment type="caution">
    <text evidence="2">The sequence shown here is derived from an EMBL/GenBank/DDBJ whole genome shotgun (WGS) entry which is preliminary data.</text>
</comment>
<dbReference type="KEGG" id="pchm:VFPPC_16334"/>
<evidence type="ECO:0000313" key="2">
    <source>
        <dbReference type="EMBL" id="OAQ65332.1"/>
    </source>
</evidence>
<dbReference type="GeneID" id="28858081"/>
<feature type="transmembrane region" description="Helical" evidence="1">
    <location>
        <begin position="43"/>
        <end position="60"/>
    </location>
</feature>
<keyword evidence="1" id="KW-0472">Membrane</keyword>
<feature type="transmembrane region" description="Helical" evidence="1">
    <location>
        <begin position="12"/>
        <end position="31"/>
    </location>
</feature>